<protein>
    <recommendedName>
        <fullName evidence="4">PRC-barrel domain protein</fullName>
    </recommendedName>
</protein>
<name>A0ABV2D5C7_9SPHN</name>
<evidence type="ECO:0000256" key="1">
    <source>
        <dbReference type="SAM" id="SignalP"/>
    </source>
</evidence>
<feature type="chain" id="PRO_5046003669" description="PRC-barrel domain protein" evidence="1">
    <location>
        <begin position="23"/>
        <end position="132"/>
    </location>
</feature>
<evidence type="ECO:0000313" key="2">
    <source>
        <dbReference type="EMBL" id="MET1757072.1"/>
    </source>
</evidence>
<proteinExistence type="predicted"/>
<dbReference type="Proteomes" id="UP001548713">
    <property type="component" value="Unassembled WGS sequence"/>
</dbReference>
<keyword evidence="1" id="KW-0732">Signal</keyword>
<dbReference type="RefSeq" id="WP_353985556.1">
    <property type="nucleotide sequence ID" value="NZ_JBEWLY010000027.1"/>
</dbReference>
<gene>
    <name evidence="2" type="ORF">ABVV53_16650</name>
</gene>
<organism evidence="2 3">
    <name type="scientific">Novosphingobium kalidii</name>
    <dbReference type="NCBI Taxonomy" id="3230299"/>
    <lineage>
        <taxon>Bacteria</taxon>
        <taxon>Pseudomonadati</taxon>
        <taxon>Pseudomonadota</taxon>
        <taxon>Alphaproteobacteria</taxon>
        <taxon>Sphingomonadales</taxon>
        <taxon>Sphingomonadaceae</taxon>
        <taxon>Novosphingobium</taxon>
    </lineage>
</organism>
<accession>A0ABV2D5C7</accession>
<evidence type="ECO:0000313" key="3">
    <source>
        <dbReference type="Proteomes" id="UP001548713"/>
    </source>
</evidence>
<evidence type="ECO:0008006" key="4">
    <source>
        <dbReference type="Google" id="ProtNLM"/>
    </source>
</evidence>
<feature type="signal peptide" evidence="1">
    <location>
        <begin position="1"/>
        <end position="22"/>
    </location>
</feature>
<sequence>MTRIMLLAAAGVALAAAAPVVAQDADDASADDAAVEAAMSHHDVMTVRNVTRREMVTGQRVFDASGKLVGIIARLSGNDVILADGKREFSVPITEFFAYNQYGKDYFATRQPKAVLQAQASTIRAKPLAAAN</sequence>
<comment type="caution">
    <text evidence="2">The sequence shown here is derived from an EMBL/GenBank/DDBJ whole genome shotgun (WGS) entry which is preliminary data.</text>
</comment>
<dbReference type="EMBL" id="JBEWLY010000027">
    <property type="protein sequence ID" value="MET1757072.1"/>
    <property type="molecule type" value="Genomic_DNA"/>
</dbReference>
<reference evidence="2 3" key="1">
    <citation type="submission" date="2024-07" db="EMBL/GenBank/DDBJ databases">
        <title>Novosphingobium kalidii RD2P27.</title>
        <authorList>
            <person name="Sun J.-Q."/>
        </authorList>
    </citation>
    <scope>NUCLEOTIDE SEQUENCE [LARGE SCALE GENOMIC DNA]</scope>
    <source>
        <strain evidence="2 3">RD2P27</strain>
    </source>
</reference>
<keyword evidence="3" id="KW-1185">Reference proteome</keyword>